<protein>
    <submittedName>
        <fullName evidence="2">Uncharacterized protein</fullName>
    </submittedName>
</protein>
<sequence length="222" mass="24206">MNIPATFWPGTSPHAHTAAPHTQLSLRAPASISHCTGLRGYTNPRTGSQPADPTRMRPHLQLHPQVLALASSMAAPRDTHTRSHSHLRPLVPTLAPSGAVHPPRSRLPAPVLVATRDRSRTHSHPRSQPASPVTRKWALLELAAMRPCSRPPQLPSPELAAVHIRRRPRWHLLIAPTNSQHPALAGALHPPRSHRHSQPHASTGLVVPIAAQRNFRMPLSAT</sequence>
<dbReference type="AlphaFoldDB" id="A0A166TI14"/>
<proteinExistence type="predicted"/>
<dbReference type="EMBL" id="KV417493">
    <property type="protein sequence ID" value="KZP30632.1"/>
    <property type="molecule type" value="Genomic_DNA"/>
</dbReference>
<organism evidence="2 3">
    <name type="scientific">Athelia psychrophila</name>
    <dbReference type="NCBI Taxonomy" id="1759441"/>
    <lineage>
        <taxon>Eukaryota</taxon>
        <taxon>Fungi</taxon>
        <taxon>Dikarya</taxon>
        <taxon>Basidiomycota</taxon>
        <taxon>Agaricomycotina</taxon>
        <taxon>Agaricomycetes</taxon>
        <taxon>Agaricomycetidae</taxon>
        <taxon>Atheliales</taxon>
        <taxon>Atheliaceae</taxon>
        <taxon>Athelia</taxon>
    </lineage>
</organism>
<feature type="region of interest" description="Disordered" evidence="1">
    <location>
        <begin position="35"/>
        <end position="55"/>
    </location>
</feature>
<gene>
    <name evidence="2" type="ORF">FIBSPDRAFT_945971</name>
</gene>
<dbReference type="Proteomes" id="UP000076532">
    <property type="component" value="Unassembled WGS sequence"/>
</dbReference>
<evidence type="ECO:0000313" key="3">
    <source>
        <dbReference type="Proteomes" id="UP000076532"/>
    </source>
</evidence>
<evidence type="ECO:0000313" key="2">
    <source>
        <dbReference type="EMBL" id="KZP30632.1"/>
    </source>
</evidence>
<accession>A0A166TI14</accession>
<reference evidence="2 3" key="1">
    <citation type="journal article" date="2016" name="Mol. Biol. Evol.">
        <title>Comparative Genomics of Early-Diverging Mushroom-Forming Fungi Provides Insights into the Origins of Lignocellulose Decay Capabilities.</title>
        <authorList>
            <person name="Nagy L.G."/>
            <person name="Riley R."/>
            <person name="Tritt A."/>
            <person name="Adam C."/>
            <person name="Daum C."/>
            <person name="Floudas D."/>
            <person name="Sun H."/>
            <person name="Yadav J.S."/>
            <person name="Pangilinan J."/>
            <person name="Larsson K.H."/>
            <person name="Matsuura K."/>
            <person name="Barry K."/>
            <person name="Labutti K."/>
            <person name="Kuo R."/>
            <person name="Ohm R.A."/>
            <person name="Bhattacharya S.S."/>
            <person name="Shirouzu T."/>
            <person name="Yoshinaga Y."/>
            <person name="Martin F.M."/>
            <person name="Grigoriev I.V."/>
            <person name="Hibbett D.S."/>
        </authorList>
    </citation>
    <scope>NUCLEOTIDE SEQUENCE [LARGE SCALE GENOMIC DNA]</scope>
    <source>
        <strain evidence="2 3">CBS 109695</strain>
    </source>
</reference>
<evidence type="ECO:0000256" key="1">
    <source>
        <dbReference type="SAM" id="MobiDB-lite"/>
    </source>
</evidence>
<keyword evidence="3" id="KW-1185">Reference proteome</keyword>
<name>A0A166TI14_9AGAM</name>